<name>D4RZB3_9FIRM</name>
<feature type="transmembrane region" description="Helical" evidence="1">
    <location>
        <begin position="24"/>
        <end position="45"/>
    </location>
</feature>
<keyword evidence="1" id="KW-1133">Transmembrane helix</keyword>
<dbReference type="HOGENOM" id="CLU_3077782_0_0_9"/>
<keyword evidence="3" id="KW-1185">Reference proteome</keyword>
<comment type="caution">
    <text evidence="2">The sequence shown here is derived from an EMBL/GenBank/DDBJ whole genome shotgun (WGS) entry which is preliminary data.</text>
</comment>
<evidence type="ECO:0000256" key="1">
    <source>
        <dbReference type="SAM" id="Phobius"/>
    </source>
</evidence>
<reference evidence="2 3" key="1">
    <citation type="submission" date="2010-02" db="EMBL/GenBank/DDBJ databases">
        <authorList>
            <person name="Weinstock G."/>
            <person name="Sodergren E."/>
            <person name="Clifton S."/>
            <person name="Fulton L."/>
            <person name="Fulton B."/>
            <person name="Courtney L."/>
            <person name="Fronick C."/>
            <person name="Harrison M."/>
            <person name="Strong C."/>
            <person name="Farmer C."/>
            <person name="Delahaunty K."/>
            <person name="Markovic C."/>
            <person name="Hall O."/>
            <person name="Minx P."/>
            <person name="Tomlinson C."/>
            <person name="Mitreva M."/>
            <person name="Nelson J."/>
            <person name="Hou S."/>
            <person name="Wollam A."/>
            <person name="Pepin K.H."/>
            <person name="Johnson M."/>
            <person name="Bhonagiri V."/>
            <person name="Zhang X."/>
            <person name="Suruliraj S."/>
            <person name="Warren W."/>
            <person name="Chinwalla A."/>
            <person name="Mardis E.R."/>
            <person name="Wilson R.K."/>
        </authorList>
    </citation>
    <scope>NUCLEOTIDE SEQUENCE [LARGE SCALE GENOMIC DNA]</scope>
    <source>
        <strain evidence="2 3">DSM 2876</strain>
    </source>
</reference>
<keyword evidence="1" id="KW-0472">Membrane</keyword>
<dbReference type="Proteomes" id="UP000006238">
    <property type="component" value="Unassembled WGS sequence"/>
</dbReference>
<dbReference type="AlphaFoldDB" id="D4RZB3"/>
<evidence type="ECO:0000313" key="2">
    <source>
        <dbReference type="EMBL" id="EFF68657.1"/>
    </source>
</evidence>
<proteinExistence type="predicted"/>
<organism evidence="2 3">
    <name type="scientific">Eshraghiella crossota DSM 2876</name>
    <dbReference type="NCBI Taxonomy" id="511680"/>
    <lineage>
        <taxon>Bacteria</taxon>
        <taxon>Bacillati</taxon>
        <taxon>Bacillota</taxon>
        <taxon>Clostridia</taxon>
        <taxon>Lachnospirales</taxon>
        <taxon>Lachnospiraceae</taxon>
        <taxon>Eshraghiella</taxon>
    </lineage>
</organism>
<keyword evidence="1" id="KW-0812">Transmembrane</keyword>
<dbReference type="EMBL" id="ABWN01000027">
    <property type="protein sequence ID" value="EFF68657.1"/>
    <property type="molecule type" value="Genomic_DNA"/>
</dbReference>
<sequence>MNNSLMNLISLYHISKIYQLDLQIFLQFFTGYLPCFAPFFIVILYKFNKLNF</sequence>
<gene>
    <name evidence="2" type="ORF">BUTYVIB_01179</name>
</gene>
<evidence type="ECO:0000313" key="3">
    <source>
        <dbReference type="Proteomes" id="UP000006238"/>
    </source>
</evidence>
<accession>D4RZB3</accession>
<protein>
    <submittedName>
        <fullName evidence="2">Uncharacterized protein</fullName>
    </submittedName>
</protein>